<dbReference type="EMBL" id="JBHMBW010000028">
    <property type="protein sequence ID" value="MFB9627221.1"/>
    <property type="molecule type" value="Genomic_DNA"/>
</dbReference>
<evidence type="ECO:0008006" key="3">
    <source>
        <dbReference type="Google" id="ProtNLM"/>
    </source>
</evidence>
<dbReference type="Gene3D" id="3.40.50.1820">
    <property type="entry name" value="alpha/beta hydrolase"/>
    <property type="match status" value="1"/>
</dbReference>
<reference evidence="1 2" key="1">
    <citation type="submission" date="2024-09" db="EMBL/GenBank/DDBJ databases">
        <authorList>
            <person name="Sun Q."/>
            <person name="Mori K."/>
        </authorList>
    </citation>
    <scope>NUCLEOTIDE SEQUENCE [LARGE SCALE GENOMIC DNA]</scope>
    <source>
        <strain evidence="1 2">JCM 3143</strain>
    </source>
</reference>
<dbReference type="RefSeq" id="WP_344989653.1">
    <property type="nucleotide sequence ID" value="NZ_BAAAXV010000005.1"/>
</dbReference>
<comment type="caution">
    <text evidence="1">The sequence shown here is derived from an EMBL/GenBank/DDBJ whole genome shotgun (WGS) entry which is preliminary data.</text>
</comment>
<name>A0ABV5S9P3_9ACTN</name>
<dbReference type="SUPFAM" id="SSF53474">
    <property type="entry name" value="alpha/beta-Hydrolases"/>
    <property type="match status" value="1"/>
</dbReference>
<accession>A0ABV5S9P3</accession>
<evidence type="ECO:0000313" key="2">
    <source>
        <dbReference type="Proteomes" id="UP001589532"/>
    </source>
</evidence>
<dbReference type="InterPro" id="IPR029058">
    <property type="entry name" value="AB_hydrolase_fold"/>
</dbReference>
<keyword evidence="2" id="KW-1185">Reference proteome</keyword>
<organism evidence="1 2">
    <name type="scientific">Nonomuraea helvata</name>
    <dbReference type="NCBI Taxonomy" id="37484"/>
    <lineage>
        <taxon>Bacteria</taxon>
        <taxon>Bacillati</taxon>
        <taxon>Actinomycetota</taxon>
        <taxon>Actinomycetes</taxon>
        <taxon>Streptosporangiales</taxon>
        <taxon>Streptosporangiaceae</taxon>
        <taxon>Nonomuraea</taxon>
    </lineage>
</organism>
<proteinExistence type="predicted"/>
<protein>
    <recommendedName>
        <fullName evidence="3">Alpha/beta hydrolase</fullName>
    </recommendedName>
</protein>
<sequence length="193" mass="20607">MVPETVFGVPTRHEGDPERVAVLLPGGAYVPARPLLHFARVVLVQHGWTVQEVWWEPPAGDVFAEREAWAVERAREAVAAESAAQVLLVGKSLGTLAAPIAAERGLPAIWLTPLVTFDSVVGALRRSEAPTLLVGGTADKSWDGEVARGLGHPYLEVPDANHGMEIFGDPVASARALTDVTEAMHRFVAGLRA</sequence>
<gene>
    <name evidence="1" type="ORF">ACFFSA_29410</name>
</gene>
<dbReference type="Proteomes" id="UP001589532">
    <property type="component" value="Unassembled WGS sequence"/>
</dbReference>
<evidence type="ECO:0000313" key="1">
    <source>
        <dbReference type="EMBL" id="MFB9627221.1"/>
    </source>
</evidence>